<reference evidence="3 4" key="1">
    <citation type="journal article" date="2014" name="Genome Announc.">
        <title>Draft Genome Sequence of Fervidicella metallireducens Strain AeBT, an Iron-Reducing Thermoanaerobe from the Great Artesian Basin.</title>
        <authorList>
            <person name="Patel B.K."/>
        </authorList>
    </citation>
    <scope>NUCLEOTIDE SEQUENCE [LARGE SCALE GENOMIC DNA]</scope>
    <source>
        <strain evidence="3 4">AeB</strain>
    </source>
</reference>
<keyword evidence="1" id="KW-1133">Transmembrane helix</keyword>
<feature type="domain" description="GGDEF" evidence="2">
    <location>
        <begin position="432"/>
        <end position="566"/>
    </location>
</feature>
<feature type="transmembrane region" description="Helical" evidence="1">
    <location>
        <begin position="209"/>
        <end position="228"/>
    </location>
</feature>
<dbReference type="InterPro" id="IPR043128">
    <property type="entry name" value="Rev_trsase/Diguanyl_cyclase"/>
</dbReference>
<feature type="transmembrane region" description="Helical" evidence="1">
    <location>
        <begin position="39"/>
        <end position="58"/>
    </location>
</feature>
<dbReference type="GO" id="GO:0005886">
    <property type="term" value="C:plasma membrane"/>
    <property type="evidence" value="ECO:0007669"/>
    <property type="project" value="TreeGrafter"/>
</dbReference>
<name>A0A017RV16_9CLOT</name>
<evidence type="ECO:0000259" key="2">
    <source>
        <dbReference type="PROSITE" id="PS50887"/>
    </source>
</evidence>
<dbReference type="NCBIfam" id="TIGR00254">
    <property type="entry name" value="GGDEF"/>
    <property type="match status" value="1"/>
</dbReference>
<feature type="transmembrane region" description="Helical" evidence="1">
    <location>
        <begin position="142"/>
        <end position="163"/>
    </location>
</feature>
<evidence type="ECO:0000313" key="3">
    <source>
        <dbReference type="EMBL" id="EYE88507.1"/>
    </source>
</evidence>
<dbReference type="FunFam" id="3.30.70.270:FF:000001">
    <property type="entry name" value="Diguanylate cyclase domain protein"/>
    <property type="match status" value="1"/>
</dbReference>
<gene>
    <name evidence="3" type="ORF">Q428_07465</name>
</gene>
<evidence type="ECO:0000313" key="4">
    <source>
        <dbReference type="Proteomes" id="UP000019681"/>
    </source>
</evidence>
<dbReference type="Gene3D" id="3.30.70.270">
    <property type="match status" value="1"/>
</dbReference>
<keyword evidence="1" id="KW-0812">Transmembrane</keyword>
<dbReference type="GO" id="GO:0043709">
    <property type="term" value="P:cell adhesion involved in single-species biofilm formation"/>
    <property type="evidence" value="ECO:0007669"/>
    <property type="project" value="TreeGrafter"/>
</dbReference>
<dbReference type="Gene3D" id="3.30.450.40">
    <property type="match status" value="1"/>
</dbReference>
<feature type="transmembrane region" description="Helical" evidence="1">
    <location>
        <begin position="6"/>
        <end position="27"/>
    </location>
</feature>
<dbReference type="InterPro" id="IPR029016">
    <property type="entry name" value="GAF-like_dom_sf"/>
</dbReference>
<sequence length="584" mass="66670">MKKNKIPHSIFRLFLYIFTGYILFHCISDANFKDIDLQGFVLLIISLTACIAMRTMVIDVGKMSLDFTDTLTVFLIIVFGVEISVIFELISLVISFIFIDIHIKKRLNLSRHLFNIPMFIINIYLSAKIAEDILRHINLSGFAGKIVAFLLIMLLYILVNITFIQIESTLKSGKYNRMSHEARGMIITNYIVSTMVSITLYIAYQYSEYACVLVIGNLIIIQYSIYLFKKLQAKNEAIKTLLKITEDIVKYGDFRDKCKHLIISLKELIPYTVCAVYTFDIENDAVVYPVAYNGNEDIDIGEMMFNISETGKTIRTLMEGKVYISKNVDKDQKIRITGKLLQVSEVMIFAPIIIKGKISGVIMISGGRELSEFVDNGIQEIISILSNQMALAIENDTFYRSMQMQANRDTLTRLYNRRVFDREIENLIESETPFSLVMYDVDNFKTVNDNYGHLIGDEVLKSISDIIMKSIRKTDIPCRFGGEEIAIIFKDLSKEDALIISERIRERVEEMNIKVGEENLKITISGGIASYPEDGNEKNSVIDNADTVLYKECKERGRNRVCVFNRGINKEAGADCRDKQSCSQ</sequence>
<dbReference type="Pfam" id="PF00990">
    <property type="entry name" value="GGDEF"/>
    <property type="match status" value="1"/>
</dbReference>
<keyword evidence="4" id="KW-1185">Reference proteome</keyword>
<proteinExistence type="predicted"/>
<dbReference type="EMBL" id="AZQP01000019">
    <property type="protein sequence ID" value="EYE88507.1"/>
    <property type="molecule type" value="Genomic_DNA"/>
</dbReference>
<dbReference type="AlphaFoldDB" id="A0A017RV16"/>
<dbReference type="CDD" id="cd01949">
    <property type="entry name" value="GGDEF"/>
    <property type="match status" value="1"/>
</dbReference>
<accession>A0A017RV16</accession>
<dbReference type="InterPro" id="IPR000160">
    <property type="entry name" value="GGDEF_dom"/>
</dbReference>
<dbReference type="PANTHER" id="PTHR45138">
    <property type="entry name" value="REGULATORY COMPONENTS OF SENSORY TRANSDUCTION SYSTEM"/>
    <property type="match status" value="1"/>
</dbReference>
<dbReference type="PROSITE" id="PS50887">
    <property type="entry name" value="GGDEF"/>
    <property type="match status" value="1"/>
</dbReference>
<dbReference type="InterPro" id="IPR050469">
    <property type="entry name" value="Diguanylate_Cyclase"/>
</dbReference>
<feature type="transmembrane region" description="Helical" evidence="1">
    <location>
        <begin position="184"/>
        <end position="203"/>
    </location>
</feature>
<dbReference type="GO" id="GO:0052621">
    <property type="term" value="F:diguanylate cyclase activity"/>
    <property type="evidence" value="ECO:0007669"/>
    <property type="project" value="TreeGrafter"/>
</dbReference>
<dbReference type="SUPFAM" id="SSF55781">
    <property type="entry name" value="GAF domain-like"/>
    <property type="match status" value="1"/>
</dbReference>
<dbReference type="SMART" id="SM00267">
    <property type="entry name" value="GGDEF"/>
    <property type="match status" value="1"/>
</dbReference>
<dbReference type="STRING" id="1403537.Q428_07465"/>
<dbReference type="OrthoDB" id="9805474at2"/>
<dbReference type="RefSeq" id="WP_035379553.1">
    <property type="nucleotide sequence ID" value="NZ_AZQP01000019.1"/>
</dbReference>
<dbReference type="SUPFAM" id="SSF55073">
    <property type="entry name" value="Nucleotide cyclase"/>
    <property type="match status" value="1"/>
</dbReference>
<feature type="transmembrane region" description="Helical" evidence="1">
    <location>
        <begin position="70"/>
        <end position="101"/>
    </location>
</feature>
<dbReference type="InterPro" id="IPR029787">
    <property type="entry name" value="Nucleotide_cyclase"/>
</dbReference>
<comment type="caution">
    <text evidence="3">The sequence shown here is derived from an EMBL/GenBank/DDBJ whole genome shotgun (WGS) entry which is preliminary data.</text>
</comment>
<feature type="transmembrane region" description="Helical" evidence="1">
    <location>
        <begin position="113"/>
        <end position="130"/>
    </location>
</feature>
<dbReference type="GO" id="GO:1902201">
    <property type="term" value="P:negative regulation of bacterial-type flagellum-dependent cell motility"/>
    <property type="evidence" value="ECO:0007669"/>
    <property type="project" value="TreeGrafter"/>
</dbReference>
<keyword evidence="1" id="KW-0472">Membrane</keyword>
<protein>
    <recommendedName>
        <fullName evidence="2">GGDEF domain-containing protein</fullName>
    </recommendedName>
</protein>
<organism evidence="3 4">
    <name type="scientific">Fervidicella metallireducens AeB</name>
    <dbReference type="NCBI Taxonomy" id="1403537"/>
    <lineage>
        <taxon>Bacteria</taxon>
        <taxon>Bacillati</taxon>
        <taxon>Bacillota</taxon>
        <taxon>Clostridia</taxon>
        <taxon>Eubacteriales</taxon>
        <taxon>Clostridiaceae</taxon>
        <taxon>Fervidicella</taxon>
    </lineage>
</organism>
<evidence type="ECO:0000256" key="1">
    <source>
        <dbReference type="SAM" id="Phobius"/>
    </source>
</evidence>
<dbReference type="PANTHER" id="PTHR45138:SF9">
    <property type="entry name" value="DIGUANYLATE CYCLASE DGCM-RELATED"/>
    <property type="match status" value="1"/>
</dbReference>
<dbReference type="Proteomes" id="UP000019681">
    <property type="component" value="Unassembled WGS sequence"/>
</dbReference>